<dbReference type="Proteomes" id="UP000289734">
    <property type="component" value="Unassembled WGS sequence"/>
</dbReference>
<keyword evidence="2" id="KW-1185">Reference proteome</keyword>
<evidence type="ECO:0000313" key="2">
    <source>
        <dbReference type="Proteomes" id="UP000289734"/>
    </source>
</evidence>
<reference evidence="2" key="1">
    <citation type="submission" date="2019-01" db="EMBL/GenBank/DDBJ databases">
        <title>Cytophagaceae bacterium strain CAR-16.</title>
        <authorList>
            <person name="Chen W.-M."/>
        </authorList>
    </citation>
    <scope>NUCLEOTIDE SEQUENCE [LARGE SCALE GENOMIC DNA]</scope>
    <source>
        <strain evidence="2">ICH-30</strain>
    </source>
</reference>
<gene>
    <name evidence="1" type="ORF">EQG68_07350</name>
</gene>
<protein>
    <recommendedName>
        <fullName evidence="3">Lipoprotein</fullName>
    </recommendedName>
</protein>
<dbReference type="AlphaFoldDB" id="A0A4V1N4M0"/>
<dbReference type="PROSITE" id="PS51257">
    <property type="entry name" value="PROKAR_LIPOPROTEIN"/>
    <property type="match status" value="1"/>
</dbReference>
<accession>A0A4V1N4M0</accession>
<name>A0A4V1N4M0_9FLAO</name>
<proteinExistence type="predicted"/>
<dbReference type="OrthoDB" id="1348444at2"/>
<sequence length="202" mass="24364">MTKLFIIFISFFLLGCSNKKNNYKVPTEAVANNRNFGEELYQNDFLIYSDSQKLDSLKHNLINKFDIYNEDIYRLIHVDAEELAEFSFDFFLPNLNKVLKKRSFEISIRKSDQIEFNNTIFINEEEIMLYSQYDIENYTFWDVAPRRFFSKINELLKKHNSNEKFFLLYEGNDLHVILLTENQFKIICEKYEYNKSEIPYLP</sequence>
<evidence type="ECO:0000313" key="1">
    <source>
        <dbReference type="EMBL" id="RXR32636.1"/>
    </source>
</evidence>
<organism evidence="1 2">
    <name type="scientific">Flavobacterium piscinae</name>
    <dbReference type="NCBI Taxonomy" id="2506424"/>
    <lineage>
        <taxon>Bacteria</taxon>
        <taxon>Pseudomonadati</taxon>
        <taxon>Bacteroidota</taxon>
        <taxon>Flavobacteriia</taxon>
        <taxon>Flavobacteriales</taxon>
        <taxon>Flavobacteriaceae</taxon>
        <taxon>Flavobacterium</taxon>
    </lineage>
</organism>
<comment type="caution">
    <text evidence="1">The sequence shown here is derived from an EMBL/GenBank/DDBJ whole genome shotgun (WGS) entry which is preliminary data.</text>
</comment>
<evidence type="ECO:0008006" key="3">
    <source>
        <dbReference type="Google" id="ProtNLM"/>
    </source>
</evidence>
<dbReference type="EMBL" id="SBKQ01000006">
    <property type="protein sequence ID" value="RXR32636.1"/>
    <property type="molecule type" value="Genomic_DNA"/>
</dbReference>
<dbReference type="RefSeq" id="WP_129464163.1">
    <property type="nucleotide sequence ID" value="NZ_SBKQ01000006.1"/>
</dbReference>